<dbReference type="Proteomes" id="UP000663877">
    <property type="component" value="Unassembled WGS sequence"/>
</dbReference>
<evidence type="ECO:0000313" key="4">
    <source>
        <dbReference type="Proteomes" id="UP000663832"/>
    </source>
</evidence>
<evidence type="ECO:0000313" key="2">
    <source>
        <dbReference type="EMBL" id="CAF1112863.1"/>
    </source>
</evidence>
<evidence type="ECO:0000256" key="1">
    <source>
        <dbReference type="SAM" id="MobiDB-lite"/>
    </source>
</evidence>
<keyword evidence="4" id="KW-1185">Reference proteome</keyword>
<proteinExistence type="predicted"/>
<name>A0A814UH15_9BILA</name>
<accession>A0A814UH15</accession>
<evidence type="ECO:0000313" key="3">
    <source>
        <dbReference type="EMBL" id="CAF1176826.1"/>
    </source>
</evidence>
<gene>
    <name evidence="2" type="ORF">BJG266_LOCUS21998</name>
    <name evidence="3" type="ORF">QVE165_LOCUS24442</name>
</gene>
<protein>
    <submittedName>
        <fullName evidence="3">Uncharacterized protein</fullName>
    </submittedName>
</protein>
<dbReference type="EMBL" id="CAJNOM010000172">
    <property type="protein sequence ID" value="CAF1176826.1"/>
    <property type="molecule type" value="Genomic_DNA"/>
</dbReference>
<feature type="region of interest" description="Disordered" evidence="1">
    <location>
        <begin position="19"/>
        <end position="40"/>
    </location>
</feature>
<dbReference type="Proteomes" id="UP000663832">
    <property type="component" value="Unassembled WGS sequence"/>
</dbReference>
<dbReference type="EMBL" id="CAJNOI010000135">
    <property type="protein sequence ID" value="CAF1112863.1"/>
    <property type="molecule type" value="Genomic_DNA"/>
</dbReference>
<dbReference type="AlphaFoldDB" id="A0A814UH15"/>
<organism evidence="3 4">
    <name type="scientific">Adineta steineri</name>
    <dbReference type="NCBI Taxonomy" id="433720"/>
    <lineage>
        <taxon>Eukaryota</taxon>
        <taxon>Metazoa</taxon>
        <taxon>Spiralia</taxon>
        <taxon>Gnathifera</taxon>
        <taxon>Rotifera</taxon>
        <taxon>Eurotatoria</taxon>
        <taxon>Bdelloidea</taxon>
        <taxon>Adinetida</taxon>
        <taxon>Adinetidae</taxon>
        <taxon>Adineta</taxon>
    </lineage>
</organism>
<reference evidence="3" key="1">
    <citation type="submission" date="2021-02" db="EMBL/GenBank/DDBJ databases">
        <authorList>
            <person name="Nowell W R."/>
        </authorList>
    </citation>
    <scope>NUCLEOTIDE SEQUENCE</scope>
</reference>
<sequence>MMNSKSVCILLEDPELTTTTAKKRKRLDEDGDETHSKSIQYSCNGTMSKSIHIVRPPDVETLEVEVLEYQTTWMHK</sequence>
<comment type="caution">
    <text evidence="3">The sequence shown here is derived from an EMBL/GenBank/DDBJ whole genome shotgun (WGS) entry which is preliminary data.</text>
</comment>